<feature type="transmembrane region" description="Helical" evidence="1">
    <location>
        <begin position="58"/>
        <end position="75"/>
    </location>
</feature>
<dbReference type="AlphaFoldDB" id="H7CDY5"/>
<keyword evidence="2" id="KW-0933">Apicoplast</keyword>
<keyword evidence="1" id="KW-0472">Membrane</keyword>
<keyword evidence="4" id="KW-1185">Reference proteome</keyword>
<reference evidence="3 4" key="2">
    <citation type="submission" date="2015-04" db="EMBL/GenBank/DDBJ databases">
        <authorList>
            <consortium name="Pathogen Informatics"/>
        </authorList>
    </citation>
    <scope>NUCLEOTIDE SEQUENCE [LARGE SCALE GENOMIC DNA]</scope>
    <source>
        <strain evidence="3 4">8A</strain>
    </source>
</reference>
<accession>H7CDY5</accession>
<keyword evidence="1" id="KW-1133">Transmembrane helix</keyword>
<evidence type="ECO:0000313" key="2">
    <source>
        <dbReference type="EMBL" id="BAL70755.1"/>
    </source>
</evidence>
<reference evidence="2" key="1">
    <citation type="journal article" date="2012" name="Mol. Biol. Evol.">
        <title>The Plasmodium Apicoplast Genome: Conserved Structure and Close Relationship of P. ovale to Rodent Malaria Parasites.</title>
        <authorList>
            <person name="Arisue N."/>
            <person name="Hashimoto T."/>
            <person name="Mitsui H."/>
            <person name="Palacpac N.M.Q."/>
            <person name="Kaneko A."/>
            <person name="Kawai S."/>
            <person name="Hasegawa M."/>
            <person name="Tanabe K."/>
            <person name="Horii T."/>
        </authorList>
    </citation>
    <scope>NUCLEOTIDE SEQUENCE</scope>
    <source>
        <strain evidence="2">A8</strain>
    </source>
</reference>
<evidence type="ECO:0000313" key="3">
    <source>
        <dbReference type="EMBL" id="CRG98244.1"/>
    </source>
</evidence>
<dbReference type="VEuPathDB" id="PlasmoDB:PGAL8A_API02900"/>
<geneLocation type="apicoplast" evidence="2"/>
<dbReference type="EMBL" id="AB649424">
    <property type="protein sequence ID" value="BAL70755.1"/>
    <property type="molecule type" value="Genomic_DNA"/>
</dbReference>
<keyword evidence="2" id="KW-0934">Plastid</keyword>
<name>H7CDY5_PLAGA</name>
<proteinExistence type="predicted"/>
<feature type="transmembrane region" description="Helical" evidence="1">
    <location>
        <begin position="27"/>
        <end position="46"/>
    </location>
</feature>
<keyword evidence="1" id="KW-0812">Transmembrane</keyword>
<dbReference type="OMA" id="CQKSDLN"/>
<sequence>MIKYNNNLLNKILIKKIFRIIKHFNIFYYRLFIWIYIIILIFLLINKKNIYNKIIYNKYKYLINFLFIILLLNLCQKSDLN</sequence>
<dbReference type="EMBL" id="LN835293">
    <property type="protein sequence ID" value="CRG98244.1"/>
    <property type="molecule type" value="Genomic_DNA"/>
</dbReference>
<dbReference type="Proteomes" id="UP000220797">
    <property type="component" value="Apicoplast API"/>
</dbReference>
<evidence type="ECO:0000313" key="4">
    <source>
        <dbReference type="Proteomes" id="UP000220797"/>
    </source>
</evidence>
<evidence type="ECO:0000256" key="1">
    <source>
        <dbReference type="SAM" id="Phobius"/>
    </source>
</evidence>
<dbReference type="GeneID" id="30315816"/>
<gene>
    <name evidence="2" type="primary">ORF78</name>
    <name evidence="3" type="ORF">PGAL8A_API02900</name>
</gene>
<protein>
    <submittedName>
        <fullName evidence="2">Open reading frame 78</fullName>
    </submittedName>
</protein>
<organism evidence="2">
    <name type="scientific">Plasmodium gallinaceum</name>
    <dbReference type="NCBI Taxonomy" id="5849"/>
    <lineage>
        <taxon>Eukaryota</taxon>
        <taxon>Sar</taxon>
        <taxon>Alveolata</taxon>
        <taxon>Apicomplexa</taxon>
        <taxon>Aconoidasida</taxon>
        <taxon>Haemosporida</taxon>
        <taxon>Plasmodiidae</taxon>
        <taxon>Plasmodium</taxon>
        <taxon>Plasmodium (Haemamoeba)</taxon>
    </lineage>
</organism>
<dbReference type="RefSeq" id="YP_009325471.1">
    <property type="nucleotide sequence ID" value="NC_031963.1"/>
</dbReference>